<proteinExistence type="predicted"/>
<evidence type="ECO:0000256" key="5">
    <source>
        <dbReference type="SAM" id="MobiDB-lite"/>
    </source>
</evidence>
<evidence type="ECO:0000256" key="2">
    <source>
        <dbReference type="ARBA" id="ARBA00022692"/>
    </source>
</evidence>
<evidence type="ECO:0000313" key="8">
    <source>
        <dbReference type="EMBL" id="SLM35229.1"/>
    </source>
</evidence>
<dbReference type="PANTHER" id="PTHR47804">
    <property type="entry name" value="60S RIBOSOMAL PROTEIN L19"/>
    <property type="match status" value="1"/>
</dbReference>
<keyword evidence="9" id="KW-1185">Reference proteome</keyword>
<feature type="transmembrane region" description="Helical" evidence="6">
    <location>
        <begin position="153"/>
        <end position="179"/>
    </location>
</feature>
<evidence type="ECO:0000259" key="7">
    <source>
        <dbReference type="Pfam" id="PF13515"/>
    </source>
</evidence>
<dbReference type="Pfam" id="PF13515">
    <property type="entry name" value="FUSC_2"/>
    <property type="match status" value="1"/>
</dbReference>
<feature type="transmembrane region" description="Helical" evidence="6">
    <location>
        <begin position="731"/>
        <end position="749"/>
    </location>
</feature>
<feature type="compositionally biased region" description="Basic and acidic residues" evidence="5">
    <location>
        <begin position="55"/>
        <end position="67"/>
    </location>
</feature>
<accession>A0A1W5CX45</accession>
<dbReference type="PRINTS" id="PR02047">
    <property type="entry name" value="BREFELDNASP4"/>
</dbReference>
<dbReference type="PANTHER" id="PTHR47804:SF1">
    <property type="entry name" value="DUF2421 DOMAIN-CONTAINING PROTEIN"/>
    <property type="match status" value="1"/>
</dbReference>
<keyword evidence="4 6" id="KW-0472">Membrane</keyword>
<evidence type="ECO:0000256" key="6">
    <source>
        <dbReference type="SAM" id="Phobius"/>
    </source>
</evidence>
<sequence length="1037" mass="115336">MTTVNGGIEPRQSRRFLRPNLRQATLIFPQTGERIKRKVTLRQPDFLSAGNGTGRADDRSPLLDGPDRQRRETDILRRICNDCGKHIRRIWMFTTSKTAKGVLKCSLAYFLGSLATFLPPIAAFLGHQDGKHMVATITVYFHPARSQGSMFEAILVAILAFVYAVFICFTSMGVSVLFGQIWNRIVLGRIVVLMVFCGGGLGFVGWIKQRLAKPLVNVACSLTSLAIITVLTKEGAVQTATFSNDKIVQVLKMVIMGVLATTMVCFCVSPISARKELREDMIAVTDSFADMLTMITRSFLTGVEEELEQPISTQVSDRYKAALASLSKNLKEARFEHYVMGTEKEYDLEAKLVKCMQRLAQNIGGLRSAATTQFNVLSQSAAADTTTPTTTNDLAASMLSAREECGVLPAIEEAPEGEIPEDSCSSIRRQSIDSYQSVPPFNTPAEVFSRFIAQLGPSMKSLAFTLKLILDELPYGPSPEFRIAVNANFKTSLVEAIELYSAARKEALAFLYKNKDLNKNRPTEVEAGFEEVAASCGYFSFSLQDFAEEMRIYLEILDDLKQESEKVPRSRSWHWLQFWRRSRRLKDLNLNHLDDPEQDSLIDQNEDTGVSGGVKSPTERNGATALSLERPPNASCTYRLWKALGVFRRDDTKFAIKVGAGAALYALPSFIATSRPIYQHWRGEWGLLSYMLVCSMTIGASNTTSFARFIGTCLGAVCAVAAWVASQGNPYALAIFGWLMSLWTSYIIVAKGKGPMGRFVLLTYNLTALYAYSLSVQDDDHDDDEGGVNPSISEIALHRVVAVLSGCLWGLIVTRFVWPISARQKFKDGLSLLWLRMGLIWKRDPLATLLDGESPNAYMDLREEFELQRFLSRLEALRSNACSEFELRGPFPNAAYSSILGSTSRMLDAFHAINVIIMKGPVASKGEAEILKATAGERSQLCSRISHLLQVLASSMKLEFPLNDALPSTEHARHRLLAKIFSYRRMLKVEHGTTDEDFALLYAYALVTGQLSKEIHHVGLEIERLFGVLDEDLLKLQ</sequence>
<dbReference type="GO" id="GO:0016020">
    <property type="term" value="C:membrane"/>
    <property type="evidence" value="ECO:0007669"/>
    <property type="project" value="UniProtKB-SubCell"/>
</dbReference>
<feature type="transmembrane region" description="Helical" evidence="6">
    <location>
        <begin position="706"/>
        <end position="725"/>
    </location>
</feature>
<organism evidence="8 9">
    <name type="scientific">Lasallia pustulata</name>
    <dbReference type="NCBI Taxonomy" id="136370"/>
    <lineage>
        <taxon>Eukaryota</taxon>
        <taxon>Fungi</taxon>
        <taxon>Dikarya</taxon>
        <taxon>Ascomycota</taxon>
        <taxon>Pezizomycotina</taxon>
        <taxon>Lecanoromycetes</taxon>
        <taxon>OSLEUM clade</taxon>
        <taxon>Umbilicariomycetidae</taxon>
        <taxon>Umbilicariales</taxon>
        <taxon>Umbilicariaceae</taxon>
        <taxon>Lasallia</taxon>
    </lineage>
</organism>
<feature type="transmembrane region" description="Helical" evidence="6">
    <location>
        <begin position="795"/>
        <end position="818"/>
    </location>
</feature>
<keyword evidence="3 6" id="KW-1133">Transmembrane helix</keyword>
<feature type="compositionally biased region" description="Acidic residues" evidence="5">
    <location>
        <begin position="596"/>
        <end position="606"/>
    </location>
</feature>
<feature type="region of interest" description="Disordered" evidence="5">
    <location>
        <begin position="596"/>
        <end position="626"/>
    </location>
</feature>
<evidence type="ECO:0000256" key="3">
    <source>
        <dbReference type="ARBA" id="ARBA00022989"/>
    </source>
</evidence>
<dbReference type="Proteomes" id="UP000192927">
    <property type="component" value="Unassembled WGS sequence"/>
</dbReference>
<protein>
    <submittedName>
        <fullName evidence="8">Brefeldin A-sensitivity protein 4</fullName>
    </submittedName>
</protein>
<feature type="transmembrane region" description="Helical" evidence="6">
    <location>
        <begin position="756"/>
        <end position="775"/>
    </location>
</feature>
<dbReference type="EMBL" id="FWEW01000597">
    <property type="protein sequence ID" value="SLM35229.1"/>
    <property type="molecule type" value="Genomic_DNA"/>
</dbReference>
<evidence type="ECO:0000313" key="9">
    <source>
        <dbReference type="Proteomes" id="UP000192927"/>
    </source>
</evidence>
<feature type="region of interest" description="Disordered" evidence="5">
    <location>
        <begin position="46"/>
        <end position="67"/>
    </location>
</feature>
<name>A0A1W5CX45_9LECA</name>
<evidence type="ECO:0000256" key="1">
    <source>
        <dbReference type="ARBA" id="ARBA00004141"/>
    </source>
</evidence>
<dbReference type="InterPro" id="IPR023244">
    <property type="entry name" value="Brefeldin_A-sensitivity_4"/>
</dbReference>
<feature type="transmembrane region" description="Helical" evidence="6">
    <location>
        <begin position="185"/>
        <end position="207"/>
    </location>
</feature>
<comment type="subcellular location">
    <subcellularLocation>
        <location evidence="1">Membrane</location>
        <topology evidence="1">Multi-pass membrane protein</topology>
    </subcellularLocation>
</comment>
<feature type="domain" description="Integral membrane bound transporter" evidence="7">
    <location>
        <begin position="677"/>
        <end position="813"/>
    </location>
</feature>
<evidence type="ECO:0000256" key="4">
    <source>
        <dbReference type="ARBA" id="ARBA00023136"/>
    </source>
</evidence>
<feature type="transmembrane region" description="Helical" evidence="6">
    <location>
        <begin position="107"/>
        <end position="125"/>
    </location>
</feature>
<dbReference type="AlphaFoldDB" id="A0A1W5CX45"/>
<keyword evidence="2 6" id="KW-0812">Transmembrane</keyword>
<dbReference type="InterPro" id="IPR049453">
    <property type="entry name" value="Memb_transporter_dom"/>
</dbReference>
<feature type="transmembrane region" description="Helical" evidence="6">
    <location>
        <begin position="251"/>
        <end position="271"/>
    </location>
</feature>
<reference evidence="9" key="1">
    <citation type="submission" date="2017-03" db="EMBL/GenBank/DDBJ databases">
        <authorList>
            <person name="Sharma R."/>
            <person name="Thines M."/>
        </authorList>
    </citation>
    <scope>NUCLEOTIDE SEQUENCE [LARGE SCALE GENOMIC DNA]</scope>
</reference>
<dbReference type="InterPro" id="IPR052430">
    <property type="entry name" value="IVT-Associated"/>
</dbReference>